<feature type="compositionally biased region" description="Basic residues" evidence="1">
    <location>
        <begin position="15"/>
        <end position="35"/>
    </location>
</feature>
<evidence type="ECO:0000259" key="2">
    <source>
        <dbReference type="PROSITE" id="PS51857"/>
    </source>
</evidence>
<protein>
    <recommendedName>
        <fullName evidence="2">CSD domain-containing protein</fullName>
    </recommendedName>
</protein>
<feature type="domain" description="CSD" evidence="2">
    <location>
        <begin position="81"/>
        <end position="150"/>
    </location>
</feature>
<reference evidence="3" key="1">
    <citation type="submission" date="2021-02" db="EMBL/GenBank/DDBJ databases">
        <authorList>
            <person name="Dougan E. K."/>
            <person name="Rhodes N."/>
            <person name="Thang M."/>
            <person name="Chan C."/>
        </authorList>
    </citation>
    <scope>NUCLEOTIDE SEQUENCE</scope>
</reference>
<dbReference type="InterPro" id="IPR002059">
    <property type="entry name" value="CSP_DNA-bd"/>
</dbReference>
<dbReference type="SUPFAM" id="SSF50249">
    <property type="entry name" value="Nucleic acid-binding proteins"/>
    <property type="match status" value="1"/>
</dbReference>
<organism evidence="3 4">
    <name type="scientific">Polarella glacialis</name>
    <name type="common">Dinoflagellate</name>
    <dbReference type="NCBI Taxonomy" id="89957"/>
    <lineage>
        <taxon>Eukaryota</taxon>
        <taxon>Sar</taxon>
        <taxon>Alveolata</taxon>
        <taxon>Dinophyceae</taxon>
        <taxon>Suessiales</taxon>
        <taxon>Suessiaceae</taxon>
        <taxon>Polarella</taxon>
    </lineage>
</organism>
<feature type="region of interest" description="Disordered" evidence="1">
    <location>
        <begin position="152"/>
        <end position="171"/>
    </location>
</feature>
<dbReference type="AlphaFoldDB" id="A0A813IUI3"/>
<feature type="compositionally biased region" description="Basic residues" evidence="1">
    <location>
        <begin position="153"/>
        <end position="171"/>
    </location>
</feature>
<dbReference type="EMBL" id="CAJNNW010017862">
    <property type="protein sequence ID" value="CAE8661783.1"/>
    <property type="molecule type" value="Genomic_DNA"/>
</dbReference>
<dbReference type="SMART" id="SM00357">
    <property type="entry name" value="CSP"/>
    <property type="match status" value="1"/>
</dbReference>
<dbReference type="PROSITE" id="PS51857">
    <property type="entry name" value="CSD_2"/>
    <property type="match status" value="1"/>
</dbReference>
<name>A0A813IUI3_POLGL</name>
<dbReference type="Pfam" id="PF00313">
    <property type="entry name" value="CSD"/>
    <property type="match status" value="1"/>
</dbReference>
<accession>A0A813IUI3</accession>
<comment type="caution">
    <text evidence="3">The sequence shown here is derived from an EMBL/GenBank/DDBJ whole genome shotgun (WGS) entry which is preliminary data.</text>
</comment>
<feature type="compositionally biased region" description="Gly residues" evidence="1">
    <location>
        <begin position="54"/>
        <end position="67"/>
    </location>
</feature>
<dbReference type="InterPro" id="IPR011129">
    <property type="entry name" value="CSD"/>
</dbReference>
<dbReference type="Gene3D" id="2.40.50.140">
    <property type="entry name" value="Nucleic acid-binding proteins"/>
    <property type="match status" value="1"/>
</dbReference>
<evidence type="ECO:0000313" key="3">
    <source>
        <dbReference type="EMBL" id="CAE8661783.1"/>
    </source>
</evidence>
<dbReference type="Proteomes" id="UP000626109">
    <property type="component" value="Unassembled WGS sequence"/>
</dbReference>
<proteinExistence type="predicted"/>
<dbReference type="GO" id="GO:0003676">
    <property type="term" value="F:nucleic acid binding"/>
    <property type="evidence" value="ECO:0007669"/>
    <property type="project" value="InterPro"/>
</dbReference>
<feature type="region of interest" description="Disordered" evidence="1">
    <location>
        <begin position="1"/>
        <end position="80"/>
    </location>
</feature>
<dbReference type="InterPro" id="IPR012340">
    <property type="entry name" value="NA-bd_OB-fold"/>
</dbReference>
<sequence>MPRRKSPSRSDSQRRSRSPPRKSRRDSRSRSRGRGGRGGGGRSREKEASRSRSGGRGGRGGGGGGRGGAKEVSGKPLPEWGTAGVIQELKSGGIGFIRPNSGKVDDKDLFFHKSALKNYSFDDLQIGEEVTYEAQLDEAKNKAAARNILLKNIRFKKPPPSKSRSRSRRRR</sequence>
<evidence type="ECO:0000256" key="1">
    <source>
        <dbReference type="SAM" id="MobiDB-lite"/>
    </source>
</evidence>
<gene>
    <name evidence="3" type="ORF">PGLA2088_LOCUS14650</name>
</gene>
<evidence type="ECO:0000313" key="4">
    <source>
        <dbReference type="Proteomes" id="UP000626109"/>
    </source>
</evidence>